<comment type="similarity">
    <text evidence="1">Belongs to the ligand-gated ion channel (TC 1.A.9) family. Acetylcholine receptor (TC 1.A.9.1) subfamily.</text>
</comment>
<evidence type="ECO:0000256" key="2">
    <source>
        <dbReference type="ARBA" id="ARBA00022448"/>
    </source>
</evidence>
<feature type="transmembrane region" description="Helical" evidence="15">
    <location>
        <begin position="527"/>
        <end position="544"/>
    </location>
</feature>
<keyword evidence="6" id="KW-0770">Synapse</keyword>
<protein>
    <submittedName>
        <fullName evidence="18">Acetylcholine receptor subunit beta</fullName>
    </submittedName>
</protein>
<evidence type="ECO:0000256" key="7">
    <source>
        <dbReference type="ARBA" id="ARBA00023065"/>
    </source>
</evidence>
<evidence type="ECO:0000256" key="6">
    <source>
        <dbReference type="ARBA" id="ARBA00023018"/>
    </source>
</evidence>
<dbReference type="InterPro" id="IPR018000">
    <property type="entry name" value="Neurotransmitter_ion_chnl_CS"/>
</dbReference>
<dbReference type="NCBIfam" id="TIGR00860">
    <property type="entry name" value="LIC"/>
    <property type="match status" value="1"/>
</dbReference>
<comment type="caution">
    <text evidence="18">The sequence shown here is derived from an EMBL/GenBank/DDBJ whole genome shotgun (WGS) entry which is preliminary data.</text>
</comment>
<evidence type="ECO:0000256" key="5">
    <source>
        <dbReference type="ARBA" id="ARBA00022989"/>
    </source>
</evidence>
<keyword evidence="13 15" id="KW-0407">Ion channel</keyword>
<keyword evidence="4 15" id="KW-0812">Transmembrane</keyword>
<keyword evidence="5 15" id="KW-1133">Transmembrane helix</keyword>
<dbReference type="GO" id="GO:0045211">
    <property type="term" value="C:postsynaptic membrane"/>
    <property type="evidence" value="ECO:0007669"/>
    <property type="project" value="InterPro"/>
</dbReference>
<dbReference type="InterPro" id="IPR036734">
    <property type="entry name" value="Neur_chan_lig-bd_sf"/>
</dbReference>
<evidence type="ECO:0000256" key="15">
    <source>
        <dbReference type="RuleBase" id="RU000687"/>
    </source>
</evidence>
<dbReference type="PROSITE" id="PS00236">
    <property type="entry name" value="NEUROTR_ION_CHANNEL"/>
    <property type="match status" value="1"/>
</dbReference>
<keyword evidence="19" id="KW-1185">Reference proteome</keyword>
<dbReference type="Gene3D" id="2.70.170.10">
    <property type="entry name" value="Neurotransmitter-gated ion-channel ligand-binding domain"/>
    <property type="match status" value="1"/>
</dbReference>
<keyword evidence="15" id="KW-0732">Signal</keyword>
<feature type="signal peptide" evidence="15">
    <location>
        <begin position="1"/>
        <end position="23"/>
    </location>
</feature>
<dbReference type="EMBL" id="LWCA01001345">
    <property type="protein sequence ID" value="OAF65326.1"/>
    <property type="molecule type" value="Genomic_DNA"/>
</dbReference>
<keyword evidence="7 15" id="KW-0406">Ion transport</keyword>
<evidence type="ECO:0000256" key="3">
    <source>
        <dbReference type="ARBA" id="ARBA00022475"/>
    </source>
</evidence>
<organism evidence="18 19">
    <name type="scientific">Intoshia linei</name>
    <dbReference type="NCBI Taxonomy" id="1819745"/>
    <lineage>
        <taxon>Eukaryota</taxon>
        <taxon>Metazoa</taxon>
        <taxon>Spiralia</taxon>
        <taxon>Lophotrochozoa</taxon>
        <taxon>Mesozoa</taxon>
        <taxon>Orthonectida</taxon>
        <taxon>Rhopaluridae</taxon>
        <taxon>Intoshia</taxon>
    </lineage>
</organism>
<dbReference type="InterPro" id="IPR036719">
    <property type="entry name" value="Neuro-gated_channel_TM_sf"/>
</dbReference>
<evidence type="ECO:0000256" key="10">
    <source>
        <dbReference type="ARBA" id="ARBA00023170"/>
    </source>
</evidence>
<keyword evidence="10 18" id="KW-0675">Receptor</keyword>
<feature type="chain" id="PRO_5022259625" evidence="15">
    <location>
        <begin position="24"/>
        <end position="547"/>
    </location>
</feature>
<evidence type="ECO:0000256" key="4">
    <source>
        <dbReference type="ARBA" id="ARBA00022692"/>
    </source>
</evidence>
<gene>
    <name evidence="18" type="ORF">A3Q56_06966</name>
</gene>
<evidence type="ECO:0000256" key="1">
    <source>
        <dbReference type="ARBA" id="ARBA00009237"/>
    </source>
</evidence>
<comment type="subcellular location">
    <subcellularLocation>
        <location evidence="14">Synaptic cell membrane</location>
        <topology evidence="14">Multi-pass membrane protein</topology>
    </subcellularLocation>
</comment>
<dbReference type="Pfam" id="PF02931">
    <property type="entry name" value="Neur_chan_LBD"/>
    <property type="match status" value="1"/>
</dbReference>
<evidence type="ECO:0000313" key="19">
    <source>
        <dbReference type="Proteomes" id="UP000078046"/>
    </source>
</evidence>
<dbReference type="FunFam" id="1.20.58.390:FF:000043">
    <property type="entry name" value="AcetylCholine Receptor"/>
    <property type="match status" value="1"/>
</dbReference>
<dbReference type="InterPro" id="IPR006029">
    <property type="entry name" value="Neurotrans-gated_channel_TM"/>
</dbReference>
<reference evidence="18 19" key="1">
    <citation type="submission" date="2016-04" db="EMBL/GenBank/DDBJ databases">
        <title>The genome of Intoshia linei affirms orthonectids as highly simplified spiralians.</title>
        <authorList>
            <person name="Mikhailov K.V."/>
            <person name="Slusarev G.S."/>
            <person name="Nikitin M.A."/>
            <person name="Logacheva M.D."/>
            <person name="Penin A."/>
            <person name="Aleoshin V."/>
            <person name="Panchin Y.V."/>
        </authorList>
    </citation>
    <scope>NUCLEOTIDE SEQUENCE [LARGE SCALE GENOMIC DNA]</scope>
    <source>
        <strain evidence="18">Intl2013</strain>
        <tissue evidence="18">Whole animal</tissue>
    </source>
</reference>
<evidence type="ECO:0000256" key="8">
    <source>
        <dbReference type="ARBA" id="ARBA00023136"/>
    </source>
</evidence>
<dbReference type="InterPro" id="IPR006202">
    <property type="entry name" value="Neur_chan_lig-bd"/>
</dbReference>
<dbReference type="CDD" id="cd19051">
    <property type="entry name" value="LGIC_TM_cation"/>
    <property type="match status" value="1"/>
</dbReference>
<evidence type="ECO:0000256" key="13">
    <source>
        <dbReference type="ARBA" id="ARBA00023303"/>
    </source>
</evidence>
<feature type="domain" description="Neurotransmitter-gated ion-channel transmembrane" evidence="17">
    <location>
        <begin position="251"/>
        <end position="538"/>
    </location>
</feature>
<keyword evidence="8 15" id="KW-0472">Membrane</keyword>
<dbReference type="SUPFAM" id="SSF63712">
    <property type="entry name" value="Nicotinic receptor ligand binding domain-like"/>
    <property type="match status" value="1"/>
</dbReference>
<proteinExistence type="inferred from homology"/>
<dbReference type="InterPro" id="IPR002394">
    <property type="entry name" value="Nicotinic_acetylcholine_rcpt"/>
</dbReference>
<dbReference type="GO" id="GO:0022848">
    <property type="term" value="F:acetylcholine-gated monoatomic cation-selective channel activity"/>
    <property type="evidence" value="ECO:0007669"/>
    <property type="project" value="InterPro"/>
</dbReference>
<dbReference type="CDD" id="cd19033">
    <property type="entry name" value="LGIC_ECD_nAChR_proto-like"/>
    <property type="match status" value="1"/>
</dbReference>
<evidence type="ECO:0000259" key="16">
    <source>
        <dbReference type="Pfam" id="PF02931"/>
    </source>
</evidence>
<dbReference type="SUPFAM" id="SSF90112">
    <property type="entry name" value="Neurotransmitter-gated ion-channel transmembrane pore"/>
    <property type="match status" value="1"/>
</dbReference>
<accession>A0A177ATJ4</accession>
<dbReference type="Proteomes" id="UP000078046">
    <property type="component" value="Unassembled WGS sequence"/>
</dbReference>
<keyword evidence="11" id="KW-0325">Glycoprotein</keyword>
<dbReference type="Pfam" id="PF02932">
    <property type="entry name" value="Neur_chan_memb"/>
    <property type="match status" value="1"/>
</dbReference>
<dbReference type="PANTHER" id="PTHR18945">
    <property type="entry name" value="NEUROTRANSMITTER GATED ION CHANNEL"/>
    <property type="match status" value="1"/>
</dbReference>
<name>A0A177ATJ4_9BILA</name>
<keyword evidence="9" id="KW-1015">Disulfide bond</keyword>
<evidence type="ECO:0000313" key="18">
    <source>
        <dbReference type="EMBL" id="OAF65326.1"/>
    </source>
</evidence>
<feature type="transmembrane region" description="Helical" evidence="15">
    <location>
        <begin position="246"/>
        <end position="268"/>
    </location>
</feature>
<dbReference type="FunFam" id="2.70.170.10:FF:000016">
    <property type="entry name" value="Nicotinic acetylcholine receptor subunit"/>
    <property type="match status" value="1"/>
</dbReference>
<sequence length="547" mass="63356">MLINNNLIFYALALIHLICHINGSVESVTLSHEQRLIKYLLEHYAKIGVIGRPVYNTTDTVQVYYGLALVQILDLDEKNQVLTTNAWSRYQWNDLLLKWDPKDYANIEEVRIPVQKLWRPDIILYNYADDRLTEHREAMAKVTSDGTVLWIPMAIYKSTCIIDITNFPFDVQTCHLKFGSWTYDGASLNINFYNNASSVDMTDYTTSNEWKILETPAVRNEKRYPCCEEVFPDLTFYIKLQRVAEFYSFILVLPSVLLSSLTLVVFWLPPDSPAKMVLGINVFLAFFVLLLLLADSIPPATEKIPLIGAYFALNMILITLSSFLSVIIINIYYRGDNDARVPYILRKIFINFLAKILLVSGREDIMKYCQKDLKARSHIEQALLDTEVKTKDEPNYSFNKSINTNEKKCKIVDENYLYTFKNKTVYTESSKIGEKVTPSAAVSPFSYKRNDTNEKNNTETTCEDNHIKNLINNSDHRYLNSMAPDICHDMREICYTMKSLVNRMNNKDKCSKVVFEWRMVGYVLDRIFFLGYIVTITVSLWTIFPKP</sequence>
<dbReference type="OrthoDB" id="5975154at2759"/>
<feature type="transmembrane region" description="Helical" evidence="15">
    <location>
        <begin position="274"/>
        <end position="294"/>
    </location>
</feature>
<dbReference type="AlphaFoldDB" id="A0A177ATJ4"/>
<feature type="domain" description="Neurotransmitter-gated ion-channel ligand-binding" evidence="16">
    <location>
        <begin position="33"/>
        <end position="242"/>
    </location>
</feature>
<dbReference type="InterPro" id="IPR006201">
    <property type="entry name" value="Neur_channel"/>
</dbReference>
<keyword evidence="12" id="KW-1071">Ligand-gated ion channel</keyword>
<evidence type="ECO:0000256" key="12">
    <source>
        <dbReference type="ARBA" id="ARBA00023286"/>
    </source>
</evidence>
<evidence type="ECO:0000256" key="9">
    <source>
        <dbReference type="ARBA" id="ARBA00023157"/>
    </source>
</evidence>
<keyword evidence="2 15" id="KW-0813">Transport</keyword>
<evidence type="ECO:0000256" key="11">
    <source>
        <dbReference type="ARBA" id="ARBA00023180"/>
    </source>
</evidence>
<feature type="transmembrane region" description="Helical" evidence="15">
    <location>
        <begin position="306"/>
        <end position="332"/>
    </location>
</feature>
<keyword evidence="3" id="KW-1003">Cell membrane</keyword>
<evidence type="ECO:0000259" key="17">
    <source>
        <dbReference type="Pfam" id="PF02932"/>
    </source>
</evidence>
<evidence type="ECO:0000256" key="14">
    <source>
        <dbReference type="ARBA" id="ARBA00034099"/>
    </source>
</evidence>
<dbReference type="Gene3D" id="1.20.58.390">
    <property type="entry name" value="Neurotransmitter-gated ion-channel transmembrane domain"/>
    <property type="match status" value="1"/>
</dbReference>
<dbReference type="PRINTS" id="PR00252">
    <property type="entry name" value="NRIONCHANNEL"/>
</dbReference>
<dbReference type="PRINTS" id="PR00254">
    <property type="entry name" value="NICOTINICR"/>
</dbReference>
<dbReference type="InterPro" id="IPR038050">
    <property type="entry name" value="Neuro_actylchol_rec"/>
</dbReference>
<dbReference type="GO" id="GO:0004888">
    <property type="term" value="F:transmembrane signaling receptor activity"/>
    <property type="evidence" value="ECO:0007669"/>
    <property type="project" value="InterPro"/>
</dbReference>